<evidence type="ECO:0000313" key="5">
    <source>
        <dbReference type="EMBL" id="KAB7493974.1"/>
    </source>
</evidence>
<feature type="binding site" evidence="3">
    <location>
        <begin position="54"/>
        <end position="62"/>
    </location>
    <ligand>
        <name>ATP</name>
        <dbReference type="ChEBI" id="CHEBI:30616"/>
    </ligand>
</feature>
<evidence type="ECO:0000256" key="3">
    <source>
        <dbReference type="PIRSR" id="PIRSR000705-3"/>
    </source>
</evidence>
<gene>
    <name evidence="5" type="primary">dnk</name>
    <name evidence="5" type="ORF">Anas_03285</name>
</gene>
<keyword evidence="3" id="KW-0547">Nucleotide-binding</keyword>
<dbReference type="EMBL" id="SEYY01024643">
    <property type="protein sequence ID" value="KAB7493974.1"/>
    <property type="molecule type" value="Genomic_DNA"/>
</dbReference>
<protein>
    <submittedName>
        <fullName evidence="5">Deoxynucleoside kinase</fullName>
    </submittedName>
</protein>
<dbReference type="InterPro" id="IPR027417">
    <property type="entry name" value="P-loop_NTPase"/>
</dbReference>
<keyword evidence="3" id="KW-0067">ATP-binding</keyword>
<keyword evidence="5" id="KW-0808">Transferase</keyword>
<dbReference type="InterPro" id="IPR050566">
    <property type="entry name" value="Deoxyribonucleoside_kinase"/>
</dbReference>
<dbReference type="PANTHER" id="PTHR10513:SF24">
    <property type="entry name" value="THYMIDINE KINASE 2, MITOCHONDRIAL"/>
    <property type="match status" value="1"/>
</dbReference>
<name>A0A5N5SIR8_9CRUS</name>
<comment type="similarity">
    <text evidence="1">Belongs to the DCK/DGK family.</text>
</comment>
<sequence>MFRHIPKISALKCSIIFQQEVYWQKVFKKDFRSSSVLNKMHEIAKKPFTVCVEGNIGCGKTTLLNYFSQFQEVDVLHEPVKKWTNLNNYNLMDLMYKNPERWSHLFQTYVQLTMIEQHIKPSSKPTKLLERSLLSARYCFVENLFRSGKMTGAEYSVYCQWFEMISSLLDCKVDLIVYLRTDPCILHERIKSRNRSEEQNIPLEYLKNLHELHEEWLLESKFNSFPVLVMDANGSLSEMDYR</sequence>
<feature type="domain" description="Deoxynucleoside kinase" evidence="4">
    <location>
        <begin position="50"/>
        <end position="236"/>
    </location>
</feature>
<evidence type="ECO:0000259" key="4">
    <source>
        <dbReference type="Pfam" id="PF01712"/>
    </source>
</evidence>
<dbReference type="Pfam" id="PF01712">
    <property type="entry name" value="dNK"/>
    <property type="match status" value="1"/>
</dbReference>
<proteinExistence type="inferred from homology"/>
<dbReference type="SUPFAM" id="SSF52540">
    <property type="entry name" value="P-loop containing nucleoside triphosphate hydrolases"/>
    <property type="match status" value="1"/>
</dbReference>
<evidence type="ECO:0000256" key="2">
    <source>
        <dbReference type="PIRSR" id="PIRSR000705-1"/>
    </source>
</evidence>
<dbReference type="InterPro" id="IPR002624">
    <property type="entry name" value="DCK/DGK"/>
</dbReference>
<dbReference type="InterPro" id="IPR031314">
    <property type="entry name" value="DNK_dom"/>
</dbReference>
<reference evidence="5 6" key="1">
    <citation type="journal article" date="2019" name="PLoS Biol.">
        <title>Sex chromosomes control vertical transmission of feminizing Wolbachia symbionts in an isopod.</title>
        <authorList>
            <person name="Becking T."/>
            <person name="Chebbi M.A."/>
            <person name="Giraud I."/>
            <person name="Moumen B."/>
            <person name="Laverre T."/>
            <person name="Caubet Y."/>
            <person name="Peccoud J."/>
            <person name="Gilbert C."/>
            <person name="Cordaux R."/>
        </authorList>
    </citation>
    <scope>NUCLEOTIDE SEQUENCE [LARGE SCALE GENOMIC DNA]</scope>
    <source>
        <strain evidence="5">ANa2</strain>
        <tissue evidence="5">Whole body excluding digestive tract and cuticle</tissue>
    </source>
</reference>
<comment type="caution">
    <text evidence="5">The sequence shown here is derived from an EMBL/GenBank/DDBJ whole genome shotgun (WGS) entry which is preliminary data.</text>
</comment>
<feature type="binding site" evidence="3">
    <location>
        <begin position="189"/>
        <end position="193"/>
    </location>
    <ligand>
        <name>ATP</name>
        <dbReference type="ChEBI" id="CHEBI:30616"/>
    </ligand>
</feature>
<dbReference type="GO" id="GO:0005739">
    <property type="term" value="C:mitochondrion"/>
    <property type="evidence" value="ECO:0007669"/>
    <property type="project" value="TreeGrafter"/>
</dbReference>
<evidence type="ECO:0000256" key="1">
    <source>
        <dbReference type="ARBA" id="ARBA00007420"/>
    </source>
</evidence>
<dbReference type="AlphaFoldDB" id="A0A5N5SIR8"/>
<dbReference type="FunFam" id="3.40.50.300:FF:001571">
    <property type="entry name" value="Deoxynucleoside kinase"/>
    <property type="match status" value="1"/>
</dbReference>
<dbReference type="OrthoDB" id="567086at2759"/>
<dbReference type="Proteomes" id="UP000326759">
    <property type="component" value="Unassembled WGS sequence"/>
</dbReference>
<dbReference type="PANTHER" id="PTHR10513">
    <property type="entry name" value="DEOXYNUCLEOSIDE KINASE"/>
    <property type="match status" value="1"/>
</dbReference>
<evidence type="ECO:0000313" key="6">
    <source>
        <dbReference type="Proteomes" id="UP000326759"/>
    </source>
</evidence>
<dbReference type="Gene3D" id="3.40.50.300">
    <property type="entry name" value="P-loop containing nucleotide triphosphate hydrolases"/>
    <property type="match status" value="1"/>
</dbReference>
<accession>A0A5N5SIR8</accession>
<organism evidence="5 6">
    <name type="scientific">Armadillidium nasatum</name>
    <dbReference type="NCBI Taxonomy" id="96803"/>
    <lineage>
        <taxon>Eukaryota</taxon>
        <taxon>Metazoa</taxon>
        <taxon>Ecdysozoa</taxon>
        <taxon>Arthropoda</taxon>
        <taxon>Crustacea</taxon>
        <taxon>Multicrustacea</taxon>
        <taxon>Malacostraca</taxon>
        <taxon>Eumalacostraca</taxon>
        <taxon>Peracarida</taxon>
        <taxon>Isopoda</taxon>
        <taxon>Oniscidea</taxon>
        <taxon>Crinocheta</taxon>
        <taxon>Armadillidiidae</taxon>
        <taxon>Armadillidium</taxon>
    </lineage>
</organism>
<dbReference type="PIRSF" id="PIRSF000705">
    <property type="entry name" value="DNK"/>
    <property type="match status" value="1"/>
</dbReference>
<dbReference type="CDD" id="cd01673">
    <property type="entry name" value="dNK"/>
    <property type="match status" value="1"/>
</dbReference>
<dbReference type="GO" id="GO:0019136">
    <property type="term" value="F:deoxynucleoside kinase activity"/>
    <property type="evidence" value="ECO:0007669"/>
    <property type="project" value="InterPro"/>
</dbReference>
<feature type="active site" description="Proton acceptor" evidence="2">
    <location>
        <position position="130"/>
    </location>
</feature>
<keyword evidence="5" id="KW-0418">Kinase</keyword>
<keyword evidence="6" id="KW-1185">Reference proteome</keyword>
<dbReference type="GO" id="GO:0005524">
    <property type="term" value="F:ATP binding"/>
    <property type="evidence" value="ECO:0007669"/>
    <property type="project" value="UniProtKB-KW"/>
</dbReference>